<dbReference type="InterPro" id="IPR051012">
    <property type="entry name" value="CellSynth/LPSAsmb/PSIAsmb"/>
</dbReference>
<dbReference type="InterPro" id="IPR019734">
    <property type="entry name" value="TPR_rpt"/>
</dbReference>
<accession>A0A926RXB4</accession>
<dbReference type="EMBL" id="JACXAI010000020">
    <property type="protein sequence ID" value="MBD1381693.1"/>
    <property type="molecule type" value="Genomic_DNA"/>
</dbReference>
<reference evidence="4" key="1">
    <citation type="submission" date="2020-09" db="EMBL/GenBank/DDBJ databases">
        <title>A novel bacterium of genus Bacillus, isolated from South China Sea.</title>
        <authorList>
            <person name="Huang H."/>
            <person name="Mo K."/>
            <person name="Hu Y."/>
        </authorList>
    </citation>
    <scope>NUCLEOTIDE SEQUENCE</scope>
    <source>
        <strain evidence="4">IB182487</strain>
    </source>
</reference>
<dbReference type="Pfam" id="PF13429">
    <property type="entry name" value="TPR_15"/>
    <property type="match status" value="1"/>
</dbReference>
<comment type="caution">
    <text evidence="4">The sequence shown here is derived from an EMBL/GenBank/DDBJ whole genome shotgun (WGS) entry which is preliminary data.</text>
</comment>
<dbReference type="SUPFAM" id="SSF48452">
    <property type="entry name" value="TPR-like"/>
    <property type="match status" value="1"/>
</dbReference>
<dbReference type="Pfam" id="PF14559">
    <property type="entry name" value="TPR_19"/>
    <property type="match status" value="1"/>
</dbReference>
<gene>
    <name evidence="4" type="ORF">IC621_15760</name>
</gene>
<evidence type="ECO:0000256" key="2">
    <source>
        <dbReference type="ARBA" id="ARBA00022803"/>
    </source>
</evidence>
<sequence>MQRTLQESIQLVETGLTDKGLQQLADIEHMLHDEEKLILAEKYYEWGIVDKALKIVEDLHDLYPEESAITVFLAEVYVDLDDEEKAISLLQTVNKEGDTYPQALLLLADLYQMQGLIEVSEQKLKEAKQLLPNELVIDFALSELYFHQGDFQKSITILKKIIQNEKIVAGVSIAHRIAESLSQTGQFEEALKFYAQAVEEQPEPHTIFGYGFTALRADQPRTAIRQFNELKDLDPHYSSLYLYLAKAYEEEGMFSESFNTVREGLKVDEFNKELFLYGGKIALKNHQKQDAIFLLREAVALDPSHIEATLTLTNILLHDEKYEEVIDLLEEVMKYGEEDPQFQWSLAKSYQETERYKDALKRYQLAYNSFKDNREFLEEYAFFLIEEGQHKEAKRLFEKILLLDPANVEIQEILMQLEDQFPN</sequence>
<dbReference type="Gene3D" id="1.25.40.10">
    <property type="entry name" value="Tetratricopeptide repeat domain"/>
    <property type="match status" value="1"/>
</dbReference>
<dbReference type="InterPro" id="IPR011990">
    <property type="entry name" value="TPR-like_helical_dom_sf"/>
</dbReference>
<dbReference type="SMART" id="SM00028">
    <property type="entry name" value="TPR"/>
    <property type="match status" value="7"/>
</dbReference>
<evidence type="ECO:0000256" key="3">
    <source>
        <dbReference type="PROSITE-ProRule" id="PRU00339"/>
    </source>
</evidence>
<protein>
    <submittedName>
        <fullName evidence="4">Tetratricopeptide repeat protein</fullName>
    </submittedName>
</protein>
<feature type="repeat" description="TPR" evidence="3">
    <location>
        <begin position="171"/>
        <end position="204"/>
    </location>
</feature>
<dbReference type="PROSITE" id="PS50005">
    <property type="entry name" value="TPR"/>
    <property type="match status" value="2"/>
</dbReference>
<dbReference type="RefSeq" id="WP_191159283.1">
    <property type="nucleotide sequence ID" value="NZ_JACXAI010000020.1"/>
</dbReference>
<keyword evidence="5" id="KW-1185">Reference proteome</keyword>
<keyword evidence="1" id="KW-0677">Repeat</keyword>
<dbReference type="PANTHER" id="PTHR45586:SF15">
    <property type="entry name" value="TPR REPEAT-CONTAINING PROTEIN YPIA"/>
    <property type="match status" value="1"/>
</dbReference>
<dbReference type="Proteomes" id="UP000626844">
    <property type="component" value="Unassembled WGS sequence"/>
</dbReference>
<feature type="repeat" description="TPR" evidence="3">
    <location>
        <begin position="374"/>
        <end position="407"/>
    </location>
</feature>
<organism evidence="4 5">
    <name type="scientific">Metabacillus arenae</name>
    <dbReference type="NCBI Taxonomy" id="2771434"/>
    <lineage>
        <taxon>Bacteria</taxon>
        <taxon>Bacillati</taxon>
        <taxon>Bacillota</taxon>
        <taxon>Bacilli</taxon>
        <taxon>Bacillales</taxon>
        <taxon>Bacillaceae</taxon>
        <taxon>Metabacillus</taxon>
    </lineage>
</organism>
<evidence type="ECO:0000313" key="5">
    <source>
        <dbReference type="Proteomes" id="UP000626844"/>
    </source>
</evidence>
<dbReference type="AlphaFoldDB" id="A0A926RXB4"/>
<keyword evidence="2 3" id="KW-0802">TPR repeat</keyword>
<name>A0A926RXB4_9BACI</name>
<proteinExistence type="predicted"/>
<evidence type="ECO:0000256" key="1">
    <source>
        <dbReference type="ARBA" id="ARBA00022737"/>
    </source>
</evidence>
<dbReference type="PANTHER" id="PTHR45586">
    <property type="entry name" value="TPR REPEAT-CONTAINING PROTEIN PA4667"/>
    <property type="match status" value="1"/>
</dbReference>
<evidence type="ECO:0000313" key="4">
    <source>
        <dbReference type="EMBL" id="MBD1381693.1"/>
    </source>
</evidence>